<feature type="coiled-coil region" evidence="5">
    <location>
        <begin position="164"/>
        <end position="191"/>
    </location>
</feature>
<evidence type="ECO:0000256" key="4">
    <source>
        <dbReference type="PROSITE-ProRule" id="PRU00023"/>
    </source>
</evidence>
<feature type="repeat" description="ANK" evidence="4">
    <location>
        <begin position="84"/>
        <end position="116"/>
    </location>
</feature>
<feature type="repeat" description="ANK" evidence="4">
    <location>
        <begin position="117"/>
        <end position="149"/>
    </location>
</feature>
<protein>
    <submittedName>
        <fullName evidence="9">Protein phosphatase 1 regulatory subunit 12A isoform X3</fullName>
    </submittedName>
</protein>
<organism evidence="8 9">
    <name type="scientific">Hydra vulgaris</name>
    <name type="common">Hydra</name>
    <name type="synonym">Hydra attenuata</name>
    <dbReference type="NCBI Taxonomy" id="6087"/>
    <lineage>
        <taxon>Eukaryota</taxon>
        <taxon>Metazoa</taxon>
        <taxon>Cnidaria</taxon>
        <taxon>Hydrozoa</taxon>
        <taxon>Hydroidolina</taxon>
        <taxon>Anthoathecata</taxon>
        <taxon>Aplanulata</taxon>
        <taxon>Hydridae</taxon>
        <taxon>Hydra</taxon>
    </lineage>
</organism>
<dbReference type="InterPro" id="IPR036770">
    <property type="entry name" value="Ankyrin_rpt-contain_sf"/>
</dbReference>
<dbReference type="InterPro" id="IPR031775">
    <property type="entry name" value="PRKG1_interact"/>
</dbReference>
<dbReference type="RefSeq" id="XP_065667479.1">
    <property type="nucleotide sequence ID" value="XM_065811407.1"/>
</dbReference>
<name>A0ABM4CZT6_HYDVU</name>
<feature type="compositionally biased region" description="Polar residues" evidence="6">
    <location>
        <begin position="484"/>
        <end position="509"/>
    </location>
</feature>
<dbReference type="Proteomes" id="UP001652625">
    <property type="component" value="Chromosome 12"/>
</dbReference>
<feature type="compositionally biased region" description="Basic and acidic residues" evidence="6">
    <location>
        <begin position="360"/>
        <end position="371"/>
    </location>
</feature>
<evidence type="ECO:0000313" key="9">
    <source>
        <dbReference type="RefSeq" id="XP_065667479.1"/>
    </source>
</evidence>
<feature type="region of interest" description="Disordered" evidence="6">
    <location>
        <begin position="339"/>
        <end position="389"/>
    </location>
</feature>
<dbReference type="PANTHER" id="PTHR24179:SF21">
    <property type="entry name" value="MYOSIN BINDING SUBUNIT, ISOFORM O"/>
    <property type="match status" value="1"/>
</dbReference>
<feature type="repeat" description="ANK" evidence="4">
    <location>
        <begin position="209"/>
        <end position="242"/>
    </location>
</feature>
<comment type="similarity">
    <text evidence="3">Belongs to the NRARP family.</text>
</comment>
<gene>
    <name evidence="9" type="primary">LOC100200382</name>
</gene>
<proteinExistence type="inferred from homology"/>
<feature type="compositionally biased region" description="Polar residues" evidence="6">
    <location>
        <begin position="341"/>
        <end position="357"/>
    </location>
</feature>
<evidence type="ECO:0000256" key="6">
    <source>
        <dbReference type="SAM" id="MobiDB-lite"/>
    </source>
</evidence>
<evidence type="ECO:0000256" key="2">
    <source>
        <dbReference type="ARBA" id="ARBA00022737"/>
    </source>
</evidence>
<feature type="repeat" description="ANK" evidence="4">
    <location>
        <begin position="243"/>
        <end position="275"/>
    </location>
</feature>
<dbReference type="SUPFAM" id="SSF48403">
    <property type="entry name" value="Ankyrin repeat"/>
    <property type="match status" value="1"/>
</dbReference>
<keyword evidence="8" id="KW-1185">Reference proteome</keyword>
<feature type="compositionally biased region" description="Basic and acidic residues" evidence="6">
    <location>
        <begin position="510"/>
        <end position="552"/>
    </location>
</feature>
<sequence length="708" mass="78831">MVEKMSGDLGQNSRASKALSDRVKSISNYNKSDTAKEKNIRHPEQFKIKFDKGTLFLSAVSSGDLEETESLLNEGVDIDFTNIDGLAALHQACIDENEEMVRLLVERGANIEARDNEGWTPLHAAASAGNIDIAKILIEHGADLAAVNNEGEVPLDLADEQEMVDFLTDEIEGQDLDVEEARNEEERLMVEHATSWLNKKKIDEKLDWQDATALHVAASKGYTKVINIILKIPGADVNVKDCDGWTPLHAAVHWGSKSACELLTDFGADFEIMNNNGQTPCDLADKEFQKTAEACKKKSADAGLAKKSKGTSYSFSIEKEMYAIELLKKEAPRPAIKGGRVQQQTLETNNNTSNNCVIDNKQKTKEVKNFDSESSNTSTSGNASTNRVTVNSLADTVSVKLPRGTSVTVESDSSKTDSSKTDNSVLNSSNRSKLREDLPRSTLLKSDPVETPSSRSVPLKNDKENAETSNRSLSSRTDKVESDSAASRISSWRSQRTNENNDVKSTSENSTDKKSTPVSRYQREEVPSRNRADKSEKEDEEEVKKPPEDTSVRKTTGVAERLRLKNQELLSSIDRSTDRVTERTTDRVTERTTTDRPSYSDRTSSYSRDQNSIVSAKSNSKISSSADVSDTKEIQRKLDQTEKELQEYKEKYEKIKKEKEDLENKLSQYQEDLEKMQELKNDNVRLKDENGALIRVISKLSRTPASSS</sequence>
<dbReference type="Pfam" id="PF12796">
    <property type="entry name" value="Ank_2"/>
    <property type="match status" value="2"/>
</dbReference>
<keyword evidence="2" id="KW-0677">Repeat</keyword>
<evidence type="ECO:0000256" key="3">
    <source>
        <dbReference type="ARBA" id="ARBA00038386"/>
    </source>
</evidence>
<keyword evidence="4" id="KW-0040">ANK repeat</keyword>
<dbReference type="PROSITE" id="PS50088">
    <property type="entry name" value="ANK_REPEAT"/>
    <property type="match status" value="4"/>
</dbReference>
<dbReference type="GeneID" id="100200382"/>
<dbReference type="InterPro" id="IPR051226">
    <property type="entry name" value="PP1_Regulatory_Subunit"/>
</dbReference>
<feature type="compositionally biased region" description="Low complexity" evidence="6">
    <location>
        <begin position="595"/>
        <end position="628"/>
    </location>
</feature>
<dbReference type="InterPro" id="IPR002110">
    <property type="entry name" value="Ankyrin_rpt"/>
</dbReference>
<feature type="domain" description="cGMP-dependent protein kinase interacting" evidence="7">
    <location>
        <begin position="627"/>
        <end position="702"/>
    </location>
</feature>
<dbReference type="PROSITE" id="PS50297">
    <property type="entry name" value="ANK_REP_REGION"/>
    <property type="match status" value="4"/>
</dbReference>
<feature type="region of interest" description="Disordered" evidence="6">
    <location>
        <begin position="404"/>
        <end position="634"/>
    </location>
</feature>
<dbReference type="Gene3D" id="1.25.40.20">
    <property type="entry name" value="Ankyrin repeat-containing domain"/>
    <property type="match status" value="2"/>
</dbReference>
<dbReference type="PANTHER" id="PTHR24179">
    <property type="entry name" value="PROTEIN PHOSPHATASE 1 REGULATORY SUBUNIT 12"/>
    <property type="match status" value="1"/>
</dbReference>
<reference evidence="9" key="1">
    <citation type="submission" date="2025-08" db="UniProtKB">
        <authorList>
            <consortium name="RefSeq"/>
        </authorList>
    </citation>
    <scope>IDENTIFICATION</scope>
</reference>
<accession>A0ABM4CZT6</accession>
<feature type="compositionally biased region" description="Low complexity" evidence="6">
    <location>
        <begin position="372"/>
        <end position="386"/>
    </location>
</feature>
<keyword evidence="5" id="KW-0175">Coiled coil</keyword>
<keyword evidence="1" id="KW-0217">Developmental protein</keyword>
<evidence type="ECO:0000259" key="7">
    <source>
        <dbReference type="Pfam" id="PF15898"/>
    </source>
</evidence>
<feature type="compositionally biased region" description="Basic and acidic residues" evidence="6">
    <location>
        <begin position="575"/>
        <end position="594"/>
    </location>
</feature>
<evidence type="ECO:0000313" key="8">
    <source>
        <dbReference type="Proteomes" id="UP001652625"/>
    </source>
</evidence>
<dbReference type="SMART" id="SM00248">
    <property type="entry name" value="ANK"/>
    <property type="match status" value="5"/>
</dbReference>
<evidence type="ECO:0000256" key="1">
    <source>
        <dbReference type="ARBA" id="ARBA00022473"/>
    </source>
</evidence>
<evidence type="ECO:0000256" key="5">
    <source>
        <dbReference type="SAM" id="Coils"/>
    </source>
</evidence>
<feature type="region of interest" description="Disordered" evidence="6">
    <location>
        <begin position="1"/>
        <end position="23"/>
    </location>
</feature>
<dbReference type="Pfam" id="PF15898">
    <property type="entry name" value="PRKG1_interact"/>
    <property type="match status" value="1"/>
</dbReference>